<dbReference type="GO" id="GO:0019321">
    <property type="term" value="P:pentose metabolic process"/>
    <property type="evidence" value="ECO:0007669"/>
    <property type="project" value="TreeGrafter"/>
</dbReference>
<keyword evidence="2" id="KW-0418">Kinase</keyword>
<dbReference type="EMBL" id="CAEZSH010000063">
    <property type="protein sequence ID" value="CAB4538938.1"/>
    <property type="molecule type" value="Genomic_DNA"/>
</dbReference>
<dbReference type="AlphaFoldDB" id="A0A6J6BL74"/>
<evidence type="ECO:0000313" key="4">
    <source>
        <dbReference type="EMBL" id="CAB4538938.1"/>
    </source>
</evidence>
<keyword evidence="1" id="KW-0808">Transferase</keyword>
<name>A0A6J6BL74_9ZZZZ</name>
<sequence length="174" mass="18971">MLDWHSGNRSVLVDHELSGLVLGLTLTTRPEQVYRALLEATAFGTRVIIEAFENSGVPVTEFIVAGGLLKNQFLMQLYSDVTRLPLSTIASEQGPALGSAIHAAVAAGVHPTIRDAADAMGRSNQGVYQPNAERAARYDALFAEYQTLHDYFGRGANDVMKRLKQIKREASNDV</sequence>
<reference evidence="4" key="1">
    <citation type="submission" date="2020-05" db="EMBL/GenBank/DDBJ databases">
        <authorList>
            <person name="Chiriac C."/>
            <person name="Salcher M."/>
            <person name="Ghai R."/>
            <person name="Kavagutti S V."/>
        </authorList>
    </citation>
    <scope>NUCLEOTIDE SEQUENCE</scope>
</reference>
<evidence type="ECO:0000259" key="3">
    <source>
        <dbReference type="Pfam" id="PF02782"/>
    </source>
</evidence>
<organism evidence="4">
    <name type="scientific">freshwater metagenome</name>
    <dbReference type="NCBI Taxonomy" id="449393"/>
    <lineage>
        <taxon>unclassified sequences</taxon>
        <taxon>metagenomes</taxon>
        <taxon>ecological metagenomes</taxon>
    </lineage>
</organism>
<protein>
    <submittedName>
        <fullName evidence="4">Unannotated protein</fullName>
    </submittedName>
</protein>
<dbReference type="GO" id="GO:0005737">
    <property type="term" value="C:cytoplasm"/>
    <property type="evidence" value="ECO:0007669"/>
    <property type="project" value="TreeGrafter"/>
</dbReference>
<dbReference type="SUPFAM" id="SSF53067">
    <property type="entry name" value="Actin-like ATPase domain"/>
    <property type="match status" value="1"/>
</dbReference>
<dbReference type="InterPro" id="IPR043129">
    <property type="entry name" value="ATPase_NBD"/>
</dbReference>
<dbReference type="GO" id="GO:0019150">
    <property type="term" value="F:D-ribulokinase activity"/>
    <property type="evidence" value="ECO:0007669"/>
    <property type="project" value="TreeGrafter"/>
</dbReference>
<dbReference type="InterPro" id="IPR018483">
    <property type="entry name" value="Carb_kinase_FGGY_CS"/>
</dbReference>
<dbReference type="InterPro" id="IPR018485">
    <property type="entry name" value="FGGY_C"/>
</dbReference>
<dbReference type="PROSITE" id="PS00445">
    <property type="entry name" value="FGGY_KINASES_2"/>
    <property type="match status" value="1"/>
</dbReference>
<gene>
    <name evidence="4" type="ORF">UFOPK1410_00604</name>
</gene>
<feature type="domain" description="Carbohydrate kinase FGGY C-terminal" evidence="3">
    <location>
        <begin position="3"/>
        <end position="107"/>
    </location>
</feature>
<proteinExistence type="predicted"/>
<dbReference type="PANTHER" id="PTHR43435">
    <property type="entry name" value="RIBULOKINASE"/>
    <property type="match status" value="1"/>
</dbReference>
<evidence type="ECO:0000256" key="1">
    <source>
        <dbReference type="ARBA" id="ARBA00022679"/>
    </source>
</evidence>
<dbReference type="PANTHER" id="PTHR43435:SF4">
    <property type="entry name" value="FGGY CARBOHYDRATE KINASE DOMAIN-CONTAINING PROTEIN"/>
    <property type="match status" value="1"/>
</dbReference>
<dbReference type="Pfam" id="PF02782">
    <property type="entry name" value="FGGY_C"/>
    <property type="match status" value="1"/>
</dbReference>
<dbReference type="Gene3D" id="3.30.420.40">
    <property type="match status" value="1"/>
</dbReference>
<evidence type="ECO:0000256" key="2">
    <source>
        <dbReference type="ARBA" id="ARBA00022777"/>
    </source>
</evidence>
<accession>A0A6J6BL74</accession>